<evidence type="ECO:0000259" key="1">
    <source>
        <dbReference type="Pfam" id="PF12937"/>
    </source>
</evidence>
<organism evidence="2 3">
    <name type="scientific">Rhizopogon vesiculosus</name>
    <dbReference type="NCBI Taxonomy" id="180088"/>
    <lineage>
        <taxon>Eukaryota</taxon>
        <taxon>Fungi</taxon>
        <taxon>Dikarya</taxon>
        <taxon>Basidiomycota</taxon>
        <taxon>Agaricomycotina</taxon>
        <taxon>Agaricomycetes</taxon>
        <taxon>Agaricomycetidae</taxon>
        <taxon>Boletales</taxon>
        <taxon>Suillineae</taxon>
        <taxon>Rhizopogonaceae</taxon>
        <taxon>Rhizopogon</taxon>
    </lineage>
</organism>
<protein>
    <recommendedName>
        <fullName evidence="1">F-box domain-containing protein</fullName>
    </recommendedName>
</protein>
<evidence type="ECO:0000313" key="3">
    <source>
        <dbReference type="Proteomes" id="UP000183567"/>
    </source>
</evidence>
<accession>A0A1J8RB39</accession>
<reference evidence="2 3" key="1">
    <citation type="submission" date="2016-03" db="EMBL/GenBank/DDBJ databases">
        <title>Comparative genomics of the ectomycorrhizal sister species Rhizopogon vinicolor and Rhizopogon vesiculosus (Basidiomycota: Boletales) reveals a divergence of the mating type B locus.</title>
        <authorList>
            <person name="Mujic A.B."/>
            <person name="Kuo A."/>
            <person name="Tritt A."/>
            <person name="Lipzen A."/>
            <person name="Chen C."/>
            <person name="Johnson J."/>
            <person name="Sharma A."/>
            <person name="Barry K."/>
            <person name="Grigoriev I.V."/>
            <person name="Spatafora J.W."/>
        </authorList>
    </citation>
    <scope>NUCLEOTIDE SEQUENCE [LARGE SCALE GENOMIC DNA]</scope>
    <source>
        <strain evidence="2 3">AM-OR11-056</strain>
    </source>
</reference>
<dbReference type="InterPro" id="IPR032675">
    <property type="entry name" value="LRR_dom_sf"/>
</dbReference>
<dbReference type="STRING" id="180088.A0A1J8RB39"/>
<keyword evidence="3" id="KW-1185">Reference proteome</keyword>
<evidence type="ECO:0000313" key="2">
    <source>
        <dbReference type="EMBL" id="OJA18954.1"/>
    </source>
</evidence>
<dbReference type="OrthoDB" id="3543113at2759"/>
<dbReference type="InterPro" id="IPR001810">
    <property type="entry name" value="F-box_dom"/>
</dbReference>
<dbReference type="Proteomes" id="UP000183567">
    <property type="component" value="Unassembled WGS sequence"/>
</dbReference>
<sequence>MSILPTEVLFHIFTTIDGAGEGSRDQRRESRATIAAVARTCRAFKEPALDVLWKNIDGIKPLISRFPQGVVGKTAQGKLTLGRPPFAEEWKLLEQYARRVHSLTIKEFHLDQISDEVVQALVSTPSSALLPNLRRLEWWDDRDCFFPLLRILLVPTIRSLTLRGYRSIRWDPSFAKSALLASIGARYPSVREFNCTFDSEENSDVLSKAVCDWHELVHLETGVLNTQALAHLASLPSLKSLSFTSYNLAADTQPQSIPIFTSKLDAVSITVPSHSHLHRCLRNIRFFFSCRTVSLCIGCDPQEFFDLSNTPDLIISFSECFSPVLEQLIVESEDHAYNESLDSQRFAFSFDVIAPLLQFSRLTVLDLTWFCSLDVDDEALKYMAQAWPQLEKVNIESGPWHSLALTSRTFTGLVHLIKHCRHLDYIQMRFAACPINTDIEPFSTTTANEDLTLDVGISPISNPIAVACQLHALLPNMRSVMRYEWNDDDEGRPPFEEEWDQVDCYLRVLTESAKIREKRQAK</sequence>
<dbReference type="Gene3D" id="3.80.10.10">
    <property type="entry name" value="Ribonuclease Inhibitor"/>
    <property type="match status" value="1"/>
</dbReference>
<dbReference type="AlphaFoldDB" id="A0A1J8RB39"/>
<feature type="domain" description="F-box" evidence="1">
    <location>
        <begin position="2"/>
        <end position="57"/>
    </location>
</feature>
<proteinExistence type="predicted"/>
<dbReference type="Pfam" id="PF12937">
    <property type="entry name" value="F-box-like"/>
    <property type="match status" value="1"/>
</dbReference>
<gene>
    <name evidence="2" type="ORF">AZE42_06037</name>
</gene>
<name>A0A1J8RB39_9AGAM</name>
<dbReference type="EMBL" id="LVVM01001215">
    <property type="protein sequence ID" value="OJA18954.1"/>
    <property type="molecule type" value="Genomic_DNA"/>
</dbReference>
<comment type="caution">
    <text evidence="2">The sequence shown here is derived from an EMBL/GenBank/DDBJ whole genome shotgun (WGS) entry which is preliminary data.</text>
</comment>